<sequence length="108" mass="11967">MSVPIAASVVTSPENKEWQAYCRKIRNDLKNEQSSCLSLNKYMNSSRLPDSRVKSPLYNGDSGIDSNLSSSSIGTLNSEKENLRFEDIILSSSDDEDVQKPCTPFSSN</sequence>
<reference evidence="2 3" key="1">
    <citation type="submission" date="2022-04" db="EMBL/GenBank/DDBJ databases">
        <title>Chromosome-level reference genomes for two strains of Caenorhabditis briggsae: an improved platform for comparative genomics.</title>
        <authorList>
            <person name="Stevens L."/>
            <person name="Andersen E."/>
        </authorList>
    </citation>
    <scope>NUCLEOTIDE SEQUENCE [LARGE SCALE GENOMIC DNA]</scope>
    <source>
        <strain evidence="2">VX34</strain>
        <tissue evidence="2">Whole-organism</tissue>
    </source>
</reference>
<evidence type="ECO:0000256" key="1">
    <source>
        <dbReference type="SAM" id="MobiDB-lite"/>
    </source>
</evidence>
<proteinExistence type="predicted"/>
<dbReference type="EMBL" id="CP092621">
    <property type="protein sequence ID" value="UMM19184.1"/>
    <property type="molecule type" value="Genomic_DNA"/>
</dbReference>
<accession>A0AAE9J7H2</accession>
<dbReference type="AlphaFoldDB" id="A0AAE9J7H2"/>
<keyword evidence="3" id="KW-1185">Reference proteome</keyword>
<dbReference type="Proteomes" id="UP000829354">
    <property type="component" value="Chromosome II"/>
</dbReference>
<protein>
    <submittedName>
        <fullName evidence="2">Uncharacterized protein</fullName>
    </submittedName>
</protein>
<feature type="compositionally biased region" description="Low complexity" evidence="1">
    <location>
        <begin position="61"/>
        <end position="73"/>
    </location>
</feature>
<feature type="region of interest" description="Disordered" evidence="1">
    <location>
        <begin position="47"/>
        <end position="73"/>
    </location>
</feature>
<gene>
    <name evidence="2" type="ORF">L5515_014904</name>
</gene>
<evidence type="ECO:0000313" key="2">
    <source>
        <dbReference type="EMBL" id="UMM19184.1"/>
    </source>
</evidence>
<name>A0AAE9J7H2_CAEBR</name>
<organism evidence="2 3">
    <name type="scientific">Caenorhabditis briggsae</name>
    <dbReference type="NCBI Taxonomy" id="6238"/>
    <lineage>
        <taxon>Eukaryota</taxon>
        <taxon>Metazoa</taxon>
        <taxon>Ecdysozoa</taxon>
        <taxon>Nematoda</taxon>
        <taxon>Chromadorea</taxon>
        <taxon>Rhabditida</taxon>
        <taxon>Rhabditina</taxon>
        <taxon>Rhabditomorpha</taxon>
        <taxon>Rhabditoidea</taxon>
        <taxon>Rhabditidae</taxon>
        <taxon>Peloderinae</taxon>
        <taxon>Caenorhabditis</taxon>
    </lineage>
</organism>
<evidence type="ECO:0000313" key="3">
    <source>
        <dbReference type="Proteomes" id="UP000829354"/>
    </source>
</evidence>